<keyword evidence="2" id="KW-1003">Cell membrane</keyword>
<feature type="domain" description="Major facilitator superfamily (MFS) profile" evidence="7">
    <location>
        <begin position="4"/>
        <end position="380"/>
    </location>
</feature>
<gene>
    <name evidence="8" type="ORF">EHV23_10955</name>
</gene>
<comment type="caution">
    <text evidence="8">The sequence shown here is derived from an EMBL/GenBank/DDBJ whole genome shotgun (WGS) entry which is preliminary data.</text>
</comment>
<feature type="transmembrane region" description="Helical" evidence="6">
    <location>
        <begin position="42"/>
        <end position="63"/>
    </location>
</feature>
<dbReference type="InterPro" id="IPR020846">
    <property type="entry name" value="MFS_dom"/>
</dbReference>
<keyword evidence="3 6" id="KW-0812">Transmembrane</keyword>
<feature type="transmembrane region" description="Helical" evidence="6">
    <location>
        <begin position="72"/>
        <end position="89"/>
    </location>
</feature>
<evidence type="ECO:0000313" key="9">
    <source>
        <dbReference type="Proteomes" id="UP000270261"/>
    </source>
</evidence>
<evidence type="ECO:0000256" key="1">
    <source>
        <dbReference type="ARBA" id="ARBA00004651"/>
    </source>
</evidence>
<keyword evidence="9" id="KW-1185">Reference proteome</keyword>
<evidence type="ECO:0000313" key="8">
    <source>
        <dbReference type="EMBL" id="RRN43906.1"/>
    </source>
</evidence>
<dbReference type="InterPro" id="IPR050189">
    <property type="entry name" value="MFS_Efflux_Transporters"/>
</dbReference>
<dbReference type="EMBL" id="RRUE01000002">
    <property type="protein sequence ID" value="RRN43906.1"/>
    <property type="molecule type" value="Genomic_DNA"/>
</dbReference>
<dbReference type="PANTHER" id="PTHR43124">
    <property type="entry name" value="PURINE EFFLUX PUMP PBUE"/>
    <property type="match status" value="1"/>
</dbReference>
<accession>A0A3R8T0Y4</accession>
<organism evidence="8 9">
    <name type="scientific">Lautropia dentalis</name>
    <dbReference type="NCBI Taxonomy" id="2490857"/>
    <lineage>
        <taxon>Bacteria</taxon>
        <taxon>Pseudomonadati</taxon>
        <taxon>Pseudomonadota</taxon>
        <taxon>Betaproteobacteria</taxon>
        <taxon>Burkholderiales</taxon>
        <taxon>Burkholderiaceae</taxon>
        <taxon>Lautropia</taxon>
    </lineage>
</organism>
<feature type="transmembrane region" description="Helical" evidence="6">
    <location>
        <begin position="292"/>
        <end position="316"/>
    </location>
</feature>
<dbReference type="Gene3D" id="1.20.1250.20">
    <property type="entry name" value="MFS general substrate transporter like domains"/>
    <property type="match status" value="2"/>
</dbReference>
<dbReference type="GO" id="GO:0005886">
    <property type="term" value="C:plasma membrane"/>
    <property type="evidence" value="ECO:0007669"/>
    <property type="project" value="UniProtKB-SubCell"/>
</dbReference>
<reference evidence="8 9" key="1">
    <citation type="submission" date="2018-11" db="EMBL/GenBank/DDBJ databases">
        <title>Genome sequencing of Lautropia sp. KCOM 2505 (= ChDC F240).</title>
        <authorList>
            <person name="Kook J.-K."/>
            <person name="Park S.-N."/>
            <person name="Lim Y.K."/>
        </authorList>
    </citation>
    <scope>NUCLEOTIDE SEQUENCE [LARGE SCALE GENOMIC DNA]</scope>
    <source>
        <strain evidence="8 9">KCOM 2505</strain>
    </source>
</reference>
<sequence>MPFFVYILSFGAFVLGTSEFMVAGMMPSLMEAFSISEEMAGGLVSLYALGMVVGGPVLAGVLTREGVSGKRILLGAMGIYAVAQCVAALGDDYGVMAASRFVAGIVASACLGTSLAMSIESVGSTLSGKASAVVLTGLMLSPVLGVPLAMFIDQFFGWRASFLSVAAGALLCAVLIAFLGPRDVRGSRSVIAQDVLVLKSGLLWGCYFLGCLLIGATFAGFSFFSVILSKVSGFSGLVVPWVLGAYGVANVLGNAFFGRFSDGSRHGGLVWGIGIMAFSFLIFACFADAPVVAVVCVLLIGCTGVSMNPSVLSLIGRVVQPNALVSTLYVSVVNVGLAGGAWISGWGVDEGYGLNFPLWVGFALSLFALFFVLFLLRRIDRS</sequence>
<dbReference type="PANTHER" id="PTHR43124:SF8">
    <property type="entry name" value="INNER MEMBRANE TRANSPORT PROTEIN YDHP"/>
    <property type="match status" value="1"/>
</dbReference>
<feature type="transmembrane region" description="Helical" evidence="6">
    <location>
        <begin position="234"/>
        <end position="257"/>
    </location>
</feature>
<dbReference type="AlphaFoldDB" id="A0A3R8T0Y4"/>
<dbReference type="PROSITE" id="PS50850">
    <property type="entry name" value="MFS"/>
    <property type="match status" value="1"/>
</dbReference>
<evidence type="ECO:0000256" key="6">
    <source>
        <dbReference type="SAM" id="Phobius"/>
    </source>
</evidence>
<evidence type="ECO:0000256" key="5">
    <source>
        <dbReference type="ARBA" id="ARBA00023136"/>
    </source>
</evidence>
<dbReference type="InterPro" id="IPR036259">
    <property type="entry name" value="MFS_trans_sf"/>
</dbReference>
<dbReference type="Pfam" id="PF07690">
    <property type="entry name" value="MFS_1"/>
    <property type="match status" value="1"/>
</dbReference>
<keyword evidence="4 6" id="KW-1133">Transmembrane helix</keyword>
<protein>
    <submittedName>
        <fullName evidence="8">MFS transporter</fullName>
    </submittedName>
</protein>
<evidence type="ECO:0000256" key="2">
    <source>
        <dbReference type="ARBA" id="ARBA00022475"/>
    </source>
</evidence>
<feature type="transmembrane region" description="Helical" evidence="6">
    <location>
        <begin position="158"/>
        <end position="180"/>
    </location>
</feature>
<dbReference type="GO" id="GO:0022857">
    <property type="term" value="F:transmembrane transporter activity"/>
    <property type="evidence" value="ECO:0007669"/>
    <property type="project" value="InterPro"/>
</dbReference>
<comment type="subcellular location">
    <subcellularLocation>
        <location evidence="1">Cell membrane</location>
        <topology evidence="1">Multi-pass membrane protein</topology>
    </subcellularLocation>
</comment>
<dbReference type="RefSeq" id="WP_125096106.1">
    <property type="nucleotide sequence ID" value="NZ_RRUE01000002.1"/>
</dbReference>
<feature type="transmembrane region" description="Helical" evidence="6">
    <location>
        <begin position="201"/>
        <end position="228"/>
    </location>
</feature>
<evidence type="ECO:0000259" key="7">
    <source>
        <dbReference type="PROSITE" id="PS50850"/>
    </source>
</evidence>
<feature type="transmembrane region" description="Helical" evidence="6">
    <location>
        <begin position="131"/>
        <end position="152"/>
    </location>
</feature>
<dbReference type="CDD" id="cd17324">
    <property type="entry name" value="MFS_NepI_like"/>
    <property type="match status" value="1"/>
</dbReference>
<feature type="transmembrane region" description="Helical" evidence="6">
    <location>
        <begin position="269"/>
        <end position="286"/>
    </location>
</feature>
<evidence type="ECO:0000256" key="3">
    <source>
        <dbReference type="ARBA" id="ARBA00022692"/>
    </source>
</evidence>
<dbReference type="InterPro" id="IPR011701">
    <property type="entry name" value="MFS"/>
</dbReference>
<feature type="transmembrane region" description="Helical" evidence="6">
    <location>
        <begin position="101"/>
        <end position="119"/>
    </location>
</feature>
<evidence type="ECO:0000256" key="4">
    <source>
        <dbReference type="ARBA" id="ARBA00022989"/>
    </source>
</evidence>
<dbReference type="SUPFAM" id="SSF103473">
    <property type="entry name" value="MFS general substrate transporter"/>
    <property type="match status" value="1"/>
</dbReference>
<keyword evidence="5 6" id="KW-0472">Membrane</keyword>
<feature type="transmembrane region" description="Helical" evidence="6">
    <location>
        <begin position="356"/>
        <end position="376"/>
    </location>
</feature>
<name>A0A3R8T0Y4_9BURK</name>
<dbReference type="OrthoDB" id="9788453at2"/>
<proteinExistence type="predicted"/>
<dbReference type="Proteomes" id="UP000270261">
    <property type="component" value="Unassembled WGS sequence"/>
</dbReference>
<feature type="transmembrane region" description="Helical" evidence="6">
    <location>
        <begin position="323"/>
        <end position="344"/>
    </location>
</feature>